<dbReference type="Proteomes" id="UP000092445">
    <property type="component" value="Unassembled WGS sequence"/>
</dbReference>
<sequence>MNVTFIRQRISLKSDVFYVLLNQFIMPPSLDAEYDDINNKNQKLKRFRKKASEEKKAQQQHQEQEEEDLGTCETMI</sequence>
<dbReference type="EnsemblMetazoa" id="GPAI040317-RA">
    <property type="protein sequence ID" value="GPAI040317-PA"/>
    <property type="gene ID" value="GPAI040317"/>
</dbReference>
<name>A0A1B0ABL4_GLOPL</name>
<keyword evidence="3" id="KW-1185">Reference proteome</keyword>
<accession>A0A1B0ABL4</accession>
<reference evidence="3" key="1">
    <citation type="submission" date="2014-03" db="EMBL/GenBank/DDBJ databases">
        <authorList>
            <person name="Aksoy S."/>
            <person name="Warren W."/>
            <person name="Wilson R.K."/>
        </authorList>
    </citation>
    <scope>NUCLEOTIDE SEQUENCE [LARGE SCALE GENOMIC DNA]</scope>
    <source>
        <strain evidence="3">IAEA</strain>
    </source>
</reference>
<organism evidence="2 3">
    <name type="scientific">Glossina pallidipes</name>
    <name type="common">Tsetse fly</name>
    <dbReference type="NCBI Taxonomy" id="7398"/>
    <lineage>
        <taxon>Eukaryota</taxon>
        <taxon>Metazoa</taxon>
        <taxon>Ecdysozoa</taxon>
        <taxon>Arthropoda</taxon>
        <taxon>Hexapoda</taxon>
        <taxon>Insecta</taxon>
        <taxon>Pterygota</taxon>
        <taxon>Neoptera</taxon>
        <taxon>Endopterygota</taxon>
        <taxon>Diptera</taxon>
        <taxon>Brachycera</taxon>
        <taxon>Muscomorpha</taxon>
        <taxon>Hippoboscoidea</taxon>
        <taxon>Glossinidae</taxon>
        <taxon>Glossina</taxon>
    </lineage>
</organism>
<proteinExistence type="predicted"/>
<feature type="region of interest" description="Disordered" evidence="1">
    <location>
        <begin position="46"/>
        <end position="76"/>
    </location>
</feature>
<evidence type="ECO:0000256" key="1">
    <source>
        <dbReference type="SAM" id="MobiDB-lite"/>
    </source>
</evidence>
<dbReference type="VEuPathDB" id="VectorBase:GPAI040317"/>
<reference evidence="2" key="2">
    <citation type="submission" date="2020-05" db="UniProtKB">
        <authorList>
            <consortium name="EnsemblMetazoa"/>
        </authorList>
    </citation>
    <scope>IDENTIFICATION</scope>
    <source>
        <strain evidence="2">IAEA</strain>
    </source>
</reference>
<dbReference type="AlphaFoldDB" id="A0A1B0ABL4"/>
<evidence type="ECO:0000313" key="3">
    <source>
        <dbReference type="Proteomes" id="UP000092445"/>
    </source>
</evidence>
<protein>
    <submittedName>
        <fullName evidence="2">Uncharacterized protein</fullName>
    </submittedName>
</protein>
<evidence type="ECO:0000313" key="2">
    <source>
        <dbReference type="EnsemblMetazoa" id="GPAI040317-PA"/>
    </source>
</evidence>